<comment type="caution">
    <text evidence="1">The sequence shown here is derived from an EMBL/GenBank/DDBJ whole genome shotgun (WGS) entry which is preliminary data.</text>
</comment>
<gene>
    <name evidence="1" type="ORF">J0A68_16875</name>
</gene>
<protein>
    <submittedName>
        <fullName evidence="1">Uncharacterized protein</fullName>
    </submittedName>
</protein>
<dbReference type="RefSeq" id="WP_206579411.1">
    <property type="nucleotide sequence ID" value="NZ_JAFKCT010000008.1"/>
</dbReference>
<accession>A0ABS3C6A5</accession>
<reference evidence="1 2" key="1">
    <citation type="submission" date="2021-03" db="EMBL/GenBank/DDBJ databases">
        <title>novel species isolated from a fishpond in China.</title>
        <authorList>
            <person name="Lu H."/>
            <person name="Cai Z."/>
        </authorList>
    </citation>
    <scope>NUCLEOTIDE SEQUENCE [LARGE SCALE GENOMIC DNA]</scope>
    <source>
        <strain evidence="1 2">H41</strain>
    </source>
</reference>
<organism evidence="1 2">
    <name type="scientific">Algoriphagus oliviformis</name>
    <dbReference type="NCBI Taxonomy" id="2811231"/>
    <lineage>
        <taxon>Bacteria</taxon>
        <taxon>Pseudomonadati</taxon>
        <taxon>Bacteroidota</taxon>
        <taxon>Cytophagia</taxon>
        <taxon>Cytophagales</taxon>
        <taxon>Cyclobacteriaceae</taxon>
        <taxon>Algoriphagus</taxon>
    </lineage>
</organism>
<evidence type="ECO:0000313" key="1">
    <source>
        <dbReference type="EMBL" id="MBN7812631.1"/>
    </source>
</evidence>
<sequence length="92" mass="10827">MAVKYTKHFLDKMENLFAASEYVLRYEKGNFKSGYCVLKDTKIVIVNKYFPLEGKINALVDIINELNFHPKDFKEKSNQDFLSDLRQPSLKF</sequence>
<name>A0ABS3C6A5_9BACT</name>
<proteinExistence type="predicted"/>
<evidence type="ECO:0000313" key="2">
    <source>
        <dbReference type="Proteomes" id="UP000664317"/>
    </source>
</evidence>
<dbReference type="Proteomes" id="UP000664317">
    <property type="component" value="Unassembled WGS sequence"/>
</dbReference>
<keyword evidence="2" id="KW-1185">Reference proteome</keyword>
<dbReference type="EMBL" id="JAFKCT010000008">
    <property type="protein sequence ID" value="MBN7812631.1"/>
    <property type="molecule type" value="Genomic_DNA"/>
</dbReference>